<keyword evidence="2" id="KW-1185">Reference proteome</keyword>
<dbReference type="PaxDb" id="4081-Solyc07g007080.1.1"/>
<reference evidence="1" key="1">
    <citation type="journal article" date="2012" name="Nature">
        <title>The tomato genome sequence provides insights into fleshy fruit evolution.</title>
        <authorList>
            <consortium name="Tomato Genome Consortium"/>
        </authorList>
    </citation>
    <scope>NUCLEOTIDE SEQUENCE [LARGE SCALE GENOMIC DNA]</scope>
    <source>
        <strain evidence="1">cv. Heinz 1706</strain>
    </source>
</reference>
<proteinExistence type="predicted"/>
<protein>
    <submittedName>
        <fullName evidence="1">Uncharacterized protein</fullName>
    </submittedName>
</protein>
<dbReference type="Proteomes" id="UP000004994">
    <property type="component" value="Chromosome 7"/>
</dbReference>
<dbReference type="InParanoid" id="A0A3Q7I0E7"/>
<dbReference type="AlphaFoldDB" id="A0A3Q7I0E7"/>
<dbReference type="OMA" id="GENTTTC"/>
<dbReference type="EnsemblPlants" id="Solyc07g007080.1.1">
    <property type="protein sequence ID" value="Solyc07g007080.1.1.1"/>
    <property type="gene ID" value="Solyc07g007080.1"/>
</dbReference>
<evidence type="ECO:0000313" key="2">
    <source>
        <dbReference type="Proteomes" id="UP000004994"/>
    </source>
</evidence>
<reference evidence="1" key="2">
    <citation type="submission" date="2019-01" db="UniProtKB">
        <authorList>
            <consortium name="EnsemblPlants"/>
        </authorList>
    </citation>
    <scope>IDENTIFICATION</scope>
    <source>
        <strain evidence="1">cv. Heinz 1706</strain>
    </source>
</reference>
<sequence>MATVAAEMMLQCVFDGSLSMSDMNIERRPYHKNCSCAMHKQKGENTTTCVHGRNVSFPKRQNQKDMTLSIAASRFSSPSSSCNNSVVTSV</sequence>
<evidence type="ECO:0000313" key="1">
    <source>
        <dbReference type="EnsemblPlants" id="Solyc07g007080.1.1.1"/>
    </source>
</evidence>
<dbReference type="PANTHER" id="PTHR35121:SF4">
    <property type="entry name" value="SWIM-TYPE DOMAIN-CONTAINING PROTEIN"/>
    <property type="match status" value="1"/>
</dbReference>
<name>A0A3Q7I0E7_SOLLC</name>
<accession>A0A3Q7I0E7</accession>
<organism evidence="1">
    <name type="scientific">Solanum lycopersicum</name>
    <name type="common">Tomato</name>
    <name type="synonym">Lycopersicon esculentum</name>
    <dbReference type="NCBI Taxonomy" id="4081"/>
    <lineage>
        <taxon>Eukaryota</taxon>
        <taxon>Viridiplantae</taxon>
        <taxon>Streptophyta</taxon>
        <taxon>Embryophyta</taxon>
        <taxon>Tracheophyta</taxon>
        <taxon>Spermatophyta</taxon>
        <taxon>Magnoliopsida</taxon>
        <taxon>eudicotyledons</taxon>
        <taxon>Gunneridae</taxon>
        <taxon>Pentapetalae</taxon>
        <taxon>asterids</taxon>
        <taxon>lamiids</taxon>
        <taxon>Solanales</taxon>
        <taxon>Solanaceae</taxon>
        <taxon>Solanoideae</taxon>
        <taxon>Solaneae</taxon>
        <taxon>Solanum</taxon>
        <taxon>Solanum subgen. Lycopersicon</taxon>
    </lineage>
</organism>
<dbReference type="PANTHER" id="PTHR35121">
    <property type="entry name" value="HOMEODOMAIN PROTEIN 8, PUTATIVE-RELATED"/>
    <property type="match status" value="1"/>
</dbReference>
<dbReference type="Gramene" id="Solyc07g007080.1.1">
    <property type="protein sequence ID" value="Solyc07g007080.1.1.1"/>
    <property type="gene ID" value="Solyc07g007080.1"/>
</dbReference>